<feature type="transmembrane region" description="Helical" evidence="1">
    <location>
        <begin position="142"/>
        <end position="169"/>
    </location>
</feature>
<sequence length="222" mass="25571">MAAFSSIDTEIPARGTSRTPPPCFKKLKYIWALQGIIALPRLYLIAFISLIMFWMFMFTPGLAIVIWLFCAIDLVMTLSIILTVVRQYHNKETATAAVTFRREAMKAAFATYLWLWALFTDPKRVFKPEDSQSGLDPKAERTLVIINIYLMVLTVVVILVFYPSVWLAYRDWRAEREAKRCEDVEFGVAGGEEDRIRLLDRSSIDDILGDLIEDDDSKIRKF</sequence>
<protein>
    <recommendedName>
        <fullName evidence="4">MARVEL domain-containing protein</fullName>
    </recommendedName>
</protein>
<dbReference type="Proteomes" id="UP000799291">
    <property type="component" value="Unassembled WGS sequence"/>
</dbReference>
<name>A0A6G1JGH2_9PLEO</name>
<evidence type="ECO:0000313" key="2">
    <source>
        <dbReference type="EMBL" id="KAF2689275.1"/>
    </source>
</evidence>
<feature type="transmembrane region" description="Helical" evidence="1">
    <location>
        <begin position="29"/>
        <end position="56"/>
    </location>
</feature>
<organism evidence="2 3">
    <name type="scientific">Lentithecium fluviatile CBS 122367</name>
    <dbReference type="NCBI Taxonomy" id="1168545"/>
    <lineage>
        <taxon>Eukaryota</taxon>
        <taxon>Fungi</taxon>
        <taxon>Dikarya</taxon>
        <taxon>Ascomycota</taxon>
        <taxon>Pezizomycotina</taxon>
        <taxon>Dothideomycetes</taxon>
        <taxon>Pleosporomycetidae</taxon>
        <taxon>Pleosporales</taxon>
        <taxon>Massarineae</taxon>
        <taxon>Lentitheciaceae</taxon>
        <taxon>Lentithecium</taxon>
    </lineage>
</organism>
<keyword evidence="3" id="KW-1185">Reference proteome</keyword>
<feature type="transmembrane region" description="Helical" evidence="1">
    <location>
        <begin position="62"/>
        <end position="84"/>
    </location>
</feature>
<keyword evidence="1" id="KW-0812">Transmembrane</keyword>
<accession>A0A6G1JGH2</accession>
<keyword evidence="1" id="KW-0472">Membrane</keyword>
<dbReference type="EMBL" id="MU005572">
    <property type="protein sequence ID" value="KAF2689275.1"/>
    <property type="molecule type" value="Genomic_DNA"/>
</dbReference>
<reference evidence="2" key="1">
    <citation type="journal article" date="2020" name="Stud. Mycol.">
        <title>101 Dothideomycetes genomes: a test case for predicting lifestyles and emergence of pathogens.</title>
        <authorList>
            <person name="Haridas S."/>
            <person name="Albert R."/>
            <person name="Binder M."/>
            <person name="Bloem J."/>
            <person name="Labutti K."/>
            <person name="Salamov A."/>
            <person name="Andreopoulos B."/>
            <person name="Baker S."/>
            <person name="Barry K."/>
            <person name="Bills G."/>
            <person name="Bluhm B."/>
            <person name="Cannon C."/>
            <person name="Castanera R."/>
            <person name="Culley D."/>
            <person name="Daum C."/>
            <person name="Ezra D."/>
            <person name="Gonzalez J."/>
            <person name="Henrissat B."/>
            <person name="Kuo A."/>
            <person name="Liang C."/>
            <person name="Lipzen A."/>
            <person name="Lutzoni F."/>
            <person name="Magnuson J."/>
            <person name="Mondo S."/>
            <person name="Nolan M."/>
            <person name="Ohm R."/>
            <person name="Pangilinan J."/>
            <person name="Park H.-J."/>
            <person name="Ramirez L."/>
            <person name="Alfaro M."/>
            <person name="Sun H."/>
            <person name="Tritt A."/>
            <person name="Yoshinaga Y."/>
            <person name="Zwiers L.-H."/>
            <person name="Turgeon B."/>
            <person name="Goodwin S."/>
            <person name="Spatafora J."/>
            <person name="Crous P."/>
            <person name="Grigoriev I."/>
        </authorList>
    </citation>
    <scope>NUCLEOTIDE SEQUENCE</scope>
    <source>
        <strain evidence="2">CBS 122367</strain>
    </source>
</reference>
<evidence type="ECO:0000313" key="3">
    <source>
        <dbReference type="Proteomes" id="UP000799291"/>
    </source>
</evidence>
<dbReference type="AlphaFoldDB" id="A0A6G1JGH2"/>
<feature type="transmembrane region" description="Helical" evidence="1">
    <location>
        <begin position="104"/>
        <end position="122"/>
    </location>
</feature>
<keyword evidence="1" id="KW-1133">Transmembrane helix</keyword>
<gene>
    <name evidence="2" type="ORF">K458DRAFT_413570</name>
</gene>
<dbReference type="OrthoDB" id="10532269at2759"/>
<evidence type="ECO:0008006" key="4">
    <source>
        <dbReference type="Google" id="ProtNLM"/>
    </source>
</evidence>
<evidence type="ECO:0000256" key="1">
    <source>
        <dbReference type="SAM" id="Phobius"/>
    </source>
</evidence>
<proteinExistence type="predicted"/>